<dbReference type="OrthoDB" id="373498at2759"/>
<dbReference type="InterPro" id="IPR007364">
    <property type="entry name" value="SFM1-like"/>
</dbReference>
<dbReference type="GO" id="GO:0035241">
    <property type="term" value="F:protein-arginine omega-N monomethyltransferase activity"/>
    <property type="evidence" value="ECO:0007669"/>
    <property type="project" value="TreeGrafter"/>
</dbReference>
<name>A0A9P6W7H7_RHOMI</name>
<sequence>MVTYVIEHMEEDNADATFPHWIALEYAQMLKWASPNKVIFSSLSPASVKSLSEQLVARGASPDAFRAETKSVTDLMKEENVALDKVCLLDPRATGEIAPQDGKEFDWFLFGGILGDDPPRDRTGILRAKGFPGRHLGPVQMTTDTALGVTSLVVQGGKTLSTIKFVDHPTIQFDEHEGVEMPFRYVVDDKSGEPILPEGMREHLKADMDRGLDDF</sequence>
<dbReference type="CDD" id="cd18090">
    <property type="entry name" value="Arginine_MT_Sfm1"/>
    <property type="match status" value="1"/>
</dbReference>
<dbReference type="EMBL" id="PUHQ01000013">
    <property type="protein sequence ID" value="KAG0664630.1"/>
    <property type="molecule type" value="Genomic_DNA"/>
</dbReference>
<accession>A0A9P6W7H7</accession>
<keyword evidence="2" id="KW-1185">Reference proteome</keyword>
<dbReference type="Proteomes" id="UP000777482">
    <property type="component" value="Unassembled WGS sequence"/>
</dbReference>
<proteinExistence type="predicted"/>
<evidence type="ECO:0000313" key="1">
    <source>
        <dbReference type="EMBL" id="KAG0664630.1"/>
    </source>
</evidence>
<evidence type="ECO:0000313" key="2">
    <source>
        <dbReference type="Proteomes" id="UP000777482"/>
    </source>
</evidence>
<dbReference type="PANTHER" id="PTHR35517">
    <property type="entry name" value="PROTEIN ARGININE N-METHYLTRANSFERASE SFM1"/>
    <property type="match status" value="1"/>
</dbReference>
<reference evidence="1 2" key="1">
    <citation type="submission" date="2020-11" db="EMBL/GenBank/DDBJ databases">
        <title>Kefir isolates.</title>
        <authorList>
            <person name="Marcisauskas S."/>
            <person name="Kim Y."/>
            <person name="Blasche S."/>
        </authorList>
    </citation>
    <scope>NUCLEOTIDE SEQUENCE [LARGE SCALE GENOMIC DNA]</scope>
    <source>
        <strain evidence="1 2">KR</strain>
    </source>
</reference>
<dbReference type="AlphaFoldDB" id="A0A9P6W7H7"/>
<dbReference type="PANTHER" id="PTHR35517:SF1">
    <property type="entry name" value="PROTEIN ARGININE N-METHYLTRANSFERASE SFM1"/>
    <property type="match status" value="1"/>
</dbReference>
<organism evidence="1 2">
    <name type="scientific">Rhodotorula mucilaginosa</name>
    <name type="common">Yeast</name>
    <name type="synonym">Rhodotorula rubra</name>
    <dbReference type="NCBI Taxonomy" id="5537"/>
    <lineage>
        <taxon>Eukaryota</taxon>
        <taxon>Fungi</taxon>
        <taxon>Dikarya</taxon>
        <taxon>Basidiomycota</taxon>
        <taxon>Pucciniomycotina</taxon>
        <taxon>Microbotryomycetes</taxon>
        <taxon>Sporidiobolales</taxon>
        <taxon>Sporidiobolaceae</taxon>
        <taxon>Rhodotorula</taxon>
    </lineage>
</organism>
<gene>
    <name evidence="1" type="ORF">C6P46_001226</name>
</gene>
<dbReference type="Pfam" id="PF04252">
    <property type="entry name" value="SFM1-like"/>
    <property type="match status" value="1"/>
</dbReference>
<evidence type="ECO:0008006" key="3">
    <source>
        <dbReference type="Google" id="ProtNLM"/>
    </source>
</evidence>
<protein>
    <recommendedName>
        <fullName evidence="3">DUF431-domain-containing protein</fullName>
    </recommendedName>
</protein>
<comment type="caution">
    <text evidence="1">The sequence shown here is derived from an EMBL/GenBank/DDBJ whole genome shotgun (WGS) entry which is preliminary data.</text>
</comment>